<accession>A0ACC1CZZ3</accession>
<sequence>MPVRNCCLGCQGSMSGPCGPKSGRRECPGNYVGPCCVHSMGAYCSSPCGDRGVVHGARGGVAGSYYSCGHGCIGGCTSGLCSSCCGPSCG</sequence>
<dbReference type="Proteomes" id="UP000824533">
    <property type="component" value="Linkage Group LG12"/>
</dbReference>
<keyword evidence="2" id="KW-1185">Reference proteome</keyword>
<name>A0ACC1CZZ3_9NEOP</name>
<evidence type="ECO:0000313" key="2">
    <source>
        <dbReference type="Proteomes" id="UP000824533"/>
    </source>
</evidence>
<evidence type="ECO:0000313" key="1">
    <source>
        <dbReference type="EMBL" id="KAJ0177039.1"/>
    </source>
</evidence>
<protein>
    <submittedName>
        <fullName evidence="1">Uncharacterized protein</fullName>
    </submittedName>
</protein>
<reference evidence="1 2" key="1">
    <citation type="journal article" date="2021" name="Front. Genet.">
        <title>Chromosome-Level Genome Assembly Reveals Significant Gene Expansion in the Toll and IMD Signaling Pathways of Dendrolimus kikuchii.</title>
        <authorList>
            <person name="Zhou J."/>
            <person name="Wu P."/>
            <person name="Xiong Z."/>
            <person name="Liu N."/>
            <person name="Zhao N."/>
            <person name="Ji M."/>
            <person name="Qiu Y."/>
            <person name="Yang B."/>
        </authorList>
    </citation>
    <scope>NUCLEOTIDE SEQUENCE [LARGE SCALE GENOMIC DNA]</scope>
    <source>
        <strain evidence="1">Ann1</strain>
    </source>
</reference>
<comment type="caution">
    <text evidence="1">The sequence shown here is derived from an EMBL/GenBank/DDBJ whole genome shotgun (WGS) entry which is preliminary data.</text>
</comment>
<gene>
    <name evidence="1" type="ORF">K1T71_007048</name>
</gene>
<proteinExistence type="predicted"/>
<organism evidence="1 2">
    <name type="scientific">Dendrolimus kikuchii</name>
    <dbReference type="NCBI Taxonomy" id="765133"/>
    <lineage>
        <taxon>Eukaryota</taxon>
        <taxon>Metazoa</taxon>
        <taxon>Ecdysozoa</taxon>
        <taxon>Arthropoda</taxon>
        <taxon>Hexapoda</taxon>
        <taxon>Insecta</taxon>
        <taxon>Pterygota</taxon>
        <taxon>Neoptera</taxon>
        <taxon>Endopterygota</taxon>
        <taxon>Lepidoptera</taxon>
        <taxon>Glossata</taxon>
        <taxon>Ditrysia</taxon>
        <taxon>Bombycoidea</taxon>
        <taxon>Lasiocampidae</taxon>
        <taxon>Dendrolimus</taxon>
    </lineage>
</organism>
<dbReference type="EMBL" id="CM034398">
    <property type="protein sequence ID" value="KAJ0177039.1"/>
    <property type="molecule type" value="Genomic_DNA"/>
</dbReference>